<protein>
    <submittedName>
        <fullName evidence="2">BQ5605_C105g13178 protein</fullName>
    </submittedName>
</protein>
<gene>
    <name evidence="2" type="primary">BQ5605_C105g13178</name>
    <name evidence="2" type="ORF">BQ5605_C105G13178</name>
</gene>
<sequence>MGEIDIECVLKKKERVNETRALDSIRPYDNHGIEAMVAELRQFDHHGVFQEVTWHEGIWVLGTIWVYNIKCNANGKSIHFKARLVAQGFAQRPGIDYHDTYAPVARSSTILFLIALAAAQGLHLEQFDFDCAFLNGKMSKDIYVQYPKGWNSSKSPGKCLKLVDSTYGTKLLKEDSAHASLEGAFTFGALVKVTRTFFLFLTGAHKLLSFGLVGTATKRAKGGYKATTASSWVEVKPLRAKSAAQIKTRRAPNADSNGR</sequence>
<dbReference type="Pfam" id="PF07727">
    <property type="entry name" value="RVT_2"/>
    <property type="match status" value="1"/>
</dbReference>
<evidence type="ECO:0000313" key="3">
    <source>
        <dbReference type="Proteomes" id="UP000249464"/>
    </source>
</evidence>
<dbReference type="AlphaFoldDB" id="A0A2X0ML44"/>
<organism evidence="2 3">
    <name type="scientific">Microbotryum silenes-dioicae</name>
    <dbReference type="NCBI Taxonomy" id="796604"/>
    <lineage>
        <taxon>Eukaryota</taxon>
        <taxon>Fungi</taxon>
        <taxon>Dikarya</taxon>
        <taxon>Basidiomycota</taxon>
        <taxon>Pucciniomycotina</taxon>
        <taxon>Microbotryomycetes</taxon>
        <taxon>Microbotryales</taxon>
        <taxon>Microbotryaceae</taxon>
        <taxon>Microbotryum</taxon>
    </lineage>
</organism>
<feature type="domain" description="Reverse transcriptase Ty1/copia-type" evidence="1">
    <location>
        <begin position="55"/>
        <end position="170"/>
    </location>
</feature>
<name>A0A2X0ML44_9BASI</name>
<evidence type="ECO:0000259" key="1">
    <source>
        <dbReference type="Pfam" id="PF07727"/>
    </source>
</evidence>
<evidence type="ECO:0000313" key="2">
    <source>
        <dbReference type="EMBL" id="SGZ11468.1"/>
    </source>
</evidence>
<keyword evidence="3" id="KW-1185">Reference proteome</keyword>
<dbReference type="Proteomes" id="UP000249464">
    <property type="component" value="Unassembled WGS sequence"/>
</dbReference>
<accession>A0A2X0ML44</accession>
<reference evidence="2 3" key="1">
    <citation type="submission" date="2016-11" db="EMBL/GenBank/DDBJ databases">
        <authorList>
            <person name="Jaros S."/>
            <person name="Januszkiewicz K."/>
            <person name="Wedrychowicz H."/>
        </authorList>
    </citation>
    <scope>NUCLEOTIDE SEQUENCE [LARGE SCALE GENOMIC DNA]</scope>
</reference>
<proteinExistence type="predicted"/>
<dbReference type="EMBL" id="FQNC01000078">
    <property type="protein sequence ID" value="SGZ11468.1"/>
    <property type="molecule type" value="Genomic_DNA"/>
</dbReference>
<dbReference type="InterPro" id="IPR013103">
    <property type="entry name" value="RVT_2"/>
</dbReference>